<evidence type="ECO:0000313" key="2">
    <source>
        <dbReference type="Proteomes" id="UP000320095"/>
    </source>
</evidence>
<accession>A0A502EGM4</accession>
<keyword evidence="2" id="KW-1185">Reference proteome</keyword>
<proteinExistence type="predicted"/>
<comment type="caution">
    <text evidence="1">The sequence shown here is derived from an EMBL/GenBank/DDBJ whole genome shotgun (WGS) entry which is preliminary data.</text>
</comment>
<reference evidence="1 2" key="1">
    <citation type="journal article" date="2019" name="Environ. Microbiol.">
        <title>Species interactions and distinct microbial communities in high Arctic permafrost affected cryosols are associated with the CH4 and CO2 gas fluxes.</title>
        <authorList>
            <person name="Altshuler I."/>
            <person name="Hamel J."/>
            <person name="Turney S."/>
            <person name="Magnuson E."/>
            <person name="Levesque R."/>
            <person name="Greer C."/>
            <person name="Whyte L.G."/>
        </authorList>
    </citation>
    <scope>NUCLEOTIDE SEQUENCE [LARGE SCALE GENOMIC DNA]</scope>
    <source>
        <strain evidence="1 2">S5.20</strain>
    </source>
</reference>
<protein>
    <submittedName>
        <fullName evidence="1">Uncharacterized protein</fullName>
    </submittedName>
</protein>
<dbReference type="Proteomes" id="UP000320095">
    <property type="component" value="Unassembled WGS sequence"/>
</dbReference>
<dbReference type="RefSeq" id="WP_140688871.1">
    <property type="nucleotide sequence ID" value="NZ_RCZG01000002.1"/>
</dbReference>
<organism evidence="1 2">
    <name type="scientific">Mycolicibacterium hodleri</name>
    <dbReference type="NCBI Taxonomy" id="49897"/>
    <lineage>
        <taxon>Bacteria</taxon>
        <taxon>Bacillati</taxon>
        <taxon>Actinomycetota</taxon>
        <taxon>Actinomycetes</taxon>
        <taxon>Mycobacteriales</taxon>
        <taxon>Mycobacteriaceae</taxon>
        <taxon>Mycolicibacterium</taxon>
    </lineage>
</organism>
<name>A0A502EGM4_9MYCO</name>
<dbReference type="EMBL" id="RCZG01000002">
    <property type="protein sequence ID" value="TPG35636.1"/>
    <property type="molecule type" value="Genomic_DNA"/>
</dbReference>
<sequence length="118" mass="13035">MNAVEDRVTDIRMFTIPVNHVGHLAVGAYAAVAAQWERLRLLEHQNSALADEEVFLQLSAALQRLSKDLGLRTCTVNDGARKPPGVSGITDHRGFLPDDLGYLRSGTWHESTGVWCHD</sequence>
<evidence type="ECO:0000313" key="1">
    <source>
        <dbReference type="EMBL" id="TPG35636.1"/>
    </source>
</evidence>
<gene>
    <name evidence="1" type="ORF">EAH80_06005</name>
</gene>
<dbReference type="AlphaFoldDB" id="A0A502EGM4"/>